<dbReference type="Proteomes" id="UP000018144">
    <property type="component" value="Unassembled WGS sequence"/>
</dbReference>
<dbReference type="OrthoDB" id="160645at2759"/>
<evidence type="ECO:0000313" key="2">
    <source>
        <dbReference type="Proteomes" id="UP000018144"/>
    </source>
</evidence>
<gene>
    <name evidence="1" type="ORF">PCON_14161</name>
</gene>
<name>U4LTU6_PYROM</name>
<accession>U4LTU6</accession>
<organism evidence="1 2">
    <name type="scientific">Pyronema omphalodes (strain CBS 100304)</name>
    <name type="common">Pyronema confluens</name>
    <dbReference type="NCBI Taxonomy" id="1076935"/>
    <lineage>
        <taxon>Eukaryota</taxon>
        <taxon>Fungi</taxon>
        <taxon>Dikarya</taxon>
        <taxon>Ascomycota</taxon>
        <taxon>Pezizomycotina</taxon>
        <taxon>Pezizomycetes</taxon>
        <taxon>Pezizales</taxon>
        <taxon>Pyronemataceae</taxon>
        <taxon>Pyronema</taxon>
    </lineage>
</organism>
<proteinExistence type="predicted"/>
<keyword evidence="2" id="KW-1185">Reference proteome</keyword>
<dbReference type="EMBL" id="HF936022">
    <property type="protein sequence ID" value="CCX33125.1"/>
    <property type="molecule type" value="Genomic_DNA"/>
</dbReference>
<dbReference type="AlphaFoldDB" id="U4LTU6"/>
<protein>
    <submittedName>
        <fullName evidence="1">Uncharacterized protein</fullName>
    </submittedName>
</protein>
<reference evidence="1 2" key="1">
    <citation type="journal article" date="2013" name="PLoS Genet.">
        <title>The genome and development-dependent transcriptomes of Pyronema confluens: a window into fungal evolution.</title>
        <authorList>
            <person name="Traeger S."/>
            <person name="Altegoer F."/>
            <person name="Freitag M."/>
            <person name="Gabaldon T."/>
            <person name="Kempken F."/>
            <person name="Kumar A."/>
            <person name="Marcet-Houben M."/>
            <person name="Poggeler S."/>
            <person name="Stajich J.E."/>
            <person name="Nowrousian M."/>
        </authorList>
    </citation>
    <scope>NUCLEOTIDE SEQUENCE [LARGE SCALE GENOMIC DNA]</scope>
    <source>
        <strain evidence="2">CBS 100304</strain>
        <tissue evidence="1">Vegetative mycelium</tissue>
    </source>
</reference>
<evidence type="ECO:0000313" key="1">
    <source>
        <dbReference type="EMBL" id="CCX33125.1"/>
    </source>
</evidence>
<sequence length="86" mass="9127">MLNAVLITNDKRTMETDAAKKMTVLKAEEARWEEIAGTYLMDYGSASIAPGTANRLMVRGVNDFIIPAAAGDASDKCTNISTASTG</sequence>